<organism evidence="1">
    <name type="scientific">Octopus bimaculoides</name>
    <name type="common">California two-spotted octopus</name>
    <dbReference type="NCBI Taxonomy" id="37653"/>
    <lineage>
        <taxon>Eukaryota</taxon>
        <taxon>Metazoa</taxon>
        <taxon>Spiralia</taxon>
        <taxon>Lophotrochozoa</taxon>
        <taxon>Mollusca</taxon>
        <taxon>Cephalopoda</taxon>
        <taxon>Coleoidea</taxon>
        <taxon>Octopodiformes</taxon>
        <taxon>Octopoda</taxon>
        <taxon>Incirrata</taxon>
        <taxon>Octopodidae</taxon>
        <taxon>Octopus</taxon>
    </lineage>
</organism>
<reference evidence="1" key="1">
    <citation type="submission" date="2015-07" db="EMBL/GenBank/DDBJ databases">
        <title>MeaNS - Measles Nucleotide Surveillance Program.</title>
        <authorList>
            <person name="Tran T."/>
            <person name="Druce J."/>
        </authorList>
    </citation>
    <scope>NUCLEOTIDE SEQUENCE</scope>
    <source>
        <strain evidence="1">UCB-OBI-ISO-001</strain>
        <tissue evidence="1">Gonad</tissue>
    </source>
</reference>
<gene>
    <name evidence="1" type="ORF">OCBIM_22027497mg</name>
</gene>
<proteinExistence type="predicted"/>
<accession>A0A0L8IAI3</accession>
<dbReference type="EMBL" id="KQ416226">
    <property type="protein sequence ID" value="KOF98025.1"/>
    <property type="molecule type" value="Genomic_DNA"/>
</dbReference>
<protein>
    <submittedName>
        <fullName evidence="1">Uncharacterized protein</fullName>
    </submittedName>
</protein>
<evidence type="ECO:0000313" key="1">
    <source>
        <dbReference type="EMBL" id="KOF98025.1"/>
    </source>
</evidence>
<dbReference type="AlphaFoldDB" id="A0A0L8IAI3"/>
<sequence length="49" mass="5847">MAGRKEEVCDETRRDFVKSFNEDFSLLGKMKSMRKRMMNYHSVLCESQP</sequence>
<name>A0A0L8IAI3_OCTBM</name>